<feature type="transmembrane region" description="Helical" evidence="7">
    <location>
        <begin position="401"/>
        <end position="422"/>
    </location>
</feature>
<dbReference type="OrthoDB" id="9809918at2"/>
<feature type="transmembrane region" description="Helical" evidence="7">
    <location>
        <begin position="104"/>
        <end position="129"/>
    </location>
</feature>
<feature type="transmembrane region" description="Helical" evidence="7">
    <location>
        <begin position="374"/>
        <end position="395"/>
    </location>
</feature>
<dbReference type="PANTHER" id="PTHR23513">
    <property type="entry name" value="INTEGRAL MEMBRANE EFFLUX PROTEIN-RELATED"/>
    <property type="match status" value="1"/>
</dbReference>
<evidence type="ECO:0000256" key="5">
    <source>
        <dbReference type="ARBA" id="ARBA00022989"/>
    </source>
</evidence>
<keyword evidence="4 7" id="KW-0812">Transmembrane</keyword>
<gene>
    <name evidence="8" type="ORF">CCGE525_37055</name>
</gene>
<proteinExistence type="predicted"/>
<evidence type="ECO:0000256" key="4">
    <source>
        <dbReference type="ARBA" id="ARBA00022692"/>
    </source>
</evidence>
<feature type="transmembrane region" description="Helical" evidence="7">
    <location>
        <begin position="247"/>
        <end position="269"/>
    </location>
</feature>
<name>A0A387G950_9HYPH</name>
<accession>A0A387G950</accession>
<organism evidence="8 9">
    <name type="scientific">Rhizobium jaguaris</name>
    <dbReference type="NCBI Taxonomy" id="1312183"/>
    <lineage>
        <taxon>Bacteria</taxon>
        <taxon>Pseudomonadati</taxon>
        <taxon>Pseudomonadota</taxon>
        <taxon>Alphaproteobacteria</taxon>
        <taxon>Hyphomicrobiales</taxon>
        <taxon>Rhizobiaceae</taxon>
        <taxon>Rhizobium/Agrobacterium group</taxon>
        <taxon>Rhizobium</taxon>
    </lineage>
</organism>
<dbReference type="InterPro" id="IPR036259">
    <property type="entry name" value="MFS_trans_sf"/>
</dbReference>
<feature type="transmembrane region" description="Helical" evidence="7">
    <location>
        <begin position="135"/>
        <end position="157"/>
    </location>
</feature>
<feature type="transmembrane region" description="Helical" evidence="7">
    <location>
        <begin position="169"/>
        <end position="191"/>
    </location>
</feature>
<dbReference type="EMBL" id="CP032697">
    <property type="protein sequence ID" value="AYG64361.1"/>
    <property type="molecule type" value="Genomic_DNA"/>
</dbReference>
<dbReference type="CDD" id="cd06173">
    <property type="entry name" value="MFS_MefA_like"/>
    <property type="match status" value="1"/>
</dbReference>
<dbReference type="GO" id="GO:0005886">
    <property type="term" value="C:plasma membrane"/>
    <property type="evidence" value="ECO:0007669"/>
    <property type="project" value="UniProtKB-SubCell"/>
</dbReference>
<evidence type="ECO:0000313" key="9">
    <source>
        <dbReference type="Proteomes" id="UP000282195"/>
    </source>
</evidence>
<evidence type="ECO:0000256" key="6">
    <source>
        <dbReference type="ARBA" id="ARBA00023136"/>
    </source>
</evidence>
<keyword evidence="9" id="KW-1185">Reference proteome</keyword>
<keyword evidence="8" id="KW-0614">Plasmid</keyword>
<reference evidence="8 9" key="1">
    <citation type="submission" date="2018-10" db="EMBL/GenBank/DDBJ databases">
        <title>Rhizobium etli, R. leguminosarum and a new Rhizobium genospecies from Phaseolus dumosus.</title>
        <authorList>
            <person name="Ramirez-Puebla S.T."/>
            <person name="Rogel-Hernandez M.A."/>
            <person name="Guerrero G."/>
            <person name="Ormeno-Orrillo E."/>
            <person name="Martinez-Romero J.C."/>
            <person name="Negrete-Yankelevich S."/>
            <person name="Martinez-Romero E."/>
        </authorList>
    </citation>
    <scope>NUCLEOTIDE SEQUENCE [LARGE SCALE GENOMIC DNA]</scope>
    <source>
        <strain evidence="8 9">CCGE525</strain>
        <plasmid evidence="9">prccge525a</plasmid>
    </source>
</reference>
<comment type="subcellular location">
    <subcellularLocation>
        <location evidence="1">Cell membrane</location>
        <topology evidence="1">Multi-pass membrane protein</topology>
    </subcellularLocation>
</comment>
<geneLocation type="plasmid" evidence="9">
    <name>prccge525a</name>
</geneLocation>
<dbReference type="InterPro" id="IPR010290">
    <property type="entry name" value="TM_effector"/>
</dbReference>
<feature type="transmembrane region" description="Helical" evidence="7">
    <location>
        <begin position="308"/>
        <end position="328"/>
    </location>
</feature>
<evidence type="ECO:0000256" key="3">
    <source>
        <dbReference type="ARBA" id="ARBA00022475"/>
    </source>
</evidence>
<keyword evidence="5 7" id="KW-1133">Transmembrane helix</keyword>
<dbReference type="Proteomes" id="UP000282195">
    <property type="component" value="Plasmid pRCCGE525a"/>
</dbReference>
<sequence length="441" mass="46973">MRTTLSVDGYEKKRELVRSPMKSVIFPRGSLFHPLGNRVFRRFWFASLFSHSGIWACFMTTSWIMSDLSSDPSTAASVQTALYLPVVLLAIVAGYLVDQGSPRFFLLSAHWALMIATIAAIVLIVFGALTEKSLWFLTFVCGCGFAFVTPAWNSIAASVVPKSHALRSAVLGSFSYSLARLVVSVLGGIALSHGGSLGGMTVVCFCLLFSIALFTVVIPQEYHSFRTCRLSFPANVLGSFNANIRMICAAGFMTSIGASVVWALLPLLVKRMHSGPTMLGLQMALLGFGAVASIALIHVLAPRLSFRTFLAVMTLQLSSGIAVYALTLDLPADMSTVVLSISSFAIGIAWTISQSLMTGACLQLSAPGAAATAIGWYLTSSYLGFALASPLWGLISRISLLHAFTGSAAVAATSAIYTSIAFPTIERTLSNSDGAQKEHCS</sequence>
<keyword evidence="3" id="KW-1003">Cell membrane</keyword>
<feature type="transmembrane region" description="Helical" evidence="7">
    <location>
        <begin position="76"/>
        <end position="97"/>
    </location>
</feature>
<dbReference type="SUPFAM" id="SSF103473">
    <property type="entry name" value="MFS general substrate transporter"/>
    <property type="match status" value="1"/>
</dbReference>
<feature type="transmembrane region" description="Helical" evidence="7">
    <location>
        <begin position="197"/>
        <end position="219"/>
    </location>
</feature>
<keyword evidence="6 7" id="KW-0472">Membrane</keyword>
<evidence type="ECO:0000256" key="7">
    <source>
        <dbReference type="SAM" id="Phobius"/>
    </source>
</evidence>
<dbReference type="AlphaFoldDB" id="A0A387G950"/>
<evidence type="ECO:0000313" key="8">
    <source>
        <dbReference type="EMBL" id="AYG64361.1"/>
    </source>
</evidence>
<dbReference type="KEGG" id="rjg:CCGE525_37055"/>
<dbReference type="Gene3D" id="1.20.1250.20">
    <property type="entry name" value="MFS general substrate transporter like domains"/>
    <property type="match status" value="2"/>
</dbReference>
<feature type="transmembrane region" description="Helical" evidence="7">
    <location>
        <begin position="281"/>
        <end position="301"/>
    </location>
</feature>
<protein>
    <submittedName>
        <fullName evidence="8">MFS transporter</fullName>
    </submittedName>
</protein>
<evidence type="ECO:0000256" key="1">
    <source>
        <dbReference type="ARBA" id="ARBA00004651"/>
    </source>
</evidence>
<dbReference type="PANTHER" id="PTHR23513:SF6">
    <property type="entry name" value="MAJOR FACILITATOR SUPERFAMILY ASSOCIATED DOMAIN-CONTAINING PROTEIN"/>
    <property type="match status" value="1"/>
</dbReference>
<feature type="transmembrane region" description="Helical" evidence="7">
    <location>
        <begin position="334"/>
        <end position="353"/>
    </location>
</feature>
<evidence type="ECO:0000256" key="2">
    <source>
        <dbReference type="ARBA" id="ARBA00022448"/>
    </source>
</evidence>
<feature type="transmembrane region" description="Helical" evidence="7">
    <location>
        <begin position="43"/>
        <end position="64"/>
    </location>
</feature>
<dbReference type="Pfam" id="PF05977">
    <property type="entry name" value="MFS_3"/>
    <property type="match status" value="1"/>
</dbReference>
<keyword evidence="2" id="KW-0813">Transport</keyword>